<evidence type="ECO:0000256" key="1">
    <source>
        <dbReference type="SAM" id="Phobius"/>
    </source>
</evidence>
<dbReference type="InterPro" id="IPR025250">
    <property type="entry name" value="DUF4199"/>
</dbReference>
<feature type="transmembrane region" description="Helical" evidence="1">
    <location>
        <begin position="78"/>
        <end position="100"/>
    </location>
</feature>
<protein>
    <submittedName>
        <fullName evidence="2">DUF4199 domain-containing protein</fullName>
    </submittedName>
</protein>
<feature type="transmembrane region" description="Helical" evidence="1">
    <location>
        <begin position="38"/>
        <end position="57"/>
    </location>
</feature>
<dbReference type="Pfam" id="PF13858">
    <property type="entry name" value="DUF4199"/>
    <property type="match status" value="1"/>
</dbReference>
<dbReference type="AlphaFoldDB" id="A0A929L3U2"/>
<dbReference type="Proteomes" id="UP000622475">
    <property type="component" value="Unassembled WGS sequence"/>
</dbReference>
<comment type="caution">
    <text evidence="2">The sequence shown here is derived from an EMBL/GenBank/DDBJ whole genome shotgun (WGS) entry which is preliminary data.</text>
</comment>
<reference evidence="2" key="1">
    <citation type="submission" date="2020-10" db="EMBL/GenBank/DDBJ databases">
        <title>Mucilaginibacter mali sp. nov., isolated from rhizosphere soil of apple orchard.</title>
        <authorList>
            <person name="Lee J.-S."/>
            <person name="Kim H.S."/>
            <person name="Kim J.-S."/>
        </authorList>
    </citation>
    <scope>NUCLEOTIDE SEQUENCE</scope>
    <source>
        <strain evidence="2">KCTC 22746</strain>
    </source>
</reference>
<keyword evidence="1" id="KW-1133">Transmembrane helix</keyword>
<keyword evidence="1" id="KW-0472">Membrane</keyword>
<feature type="transmembrane region" description="Helical" evidence="1">
    <location>
        <begin position="144"/>
        <end position="169"/>
    </location>
</feature>
<sequence length="182" mass="20161">MKRNVWVFGGISAVLLTIWLIIGIGFCYNGTAPDYEGSMVMGYASMVLAFSLVFVGVKNYRDKFNGGVVTFGKAFTMALYMVLIASATYVIVWLIEYYFFIPDFMDKYTTHCIARIKSSSDTAAEQATAIADINNMKELYKSPIMVVLFTFMEVFPVGLVVALITAAILQRKTPKTDSTLAA</sequence>
<keyword evidence="3" id="KW-1185">Reference proteome</keyword>
<proteinExistence type="predicted"/>
<dbReference type="EMBL" id="JADFFL010000009">
    <property type="protein sequence ID" value="MBE9663974.1"/>
    <property type="molecule type" value="Genomic_DNA"/>
</dbReference>
<dbReference type="RefSeq" id="WP_194113225.1">
    <property type="nucleotide sequence ID" value="NZ_JADFFL010000009.1"/>
</dbReference>
<evidence type="ECO:0000313" key="3">
    <source>
        <dbReference type="Proteomes" id="UP000622475"/>
    </source>
</evidence>
<organism evidence="2 3">
    <name type="scientific">Mucilaginibacter myungsuensis</name>
    <dbReference type="NCBI Taxonomy" id="649104"/>
    <lineage>
        <taxon>Bacteria</taxon>
        <taxon>Pseudomonadati</taxon>
        <taxon>Bacteroidota</taxon>
        <taxon>Sphingobacteriia</taxon>
        <taxon>Sphingobacteriales</taxon>
        <taxon>Sphingobacteriaceae</taxon>
        <taxon>Mucilaginibacter</taxon>
    </lineage>
</organism>
<accession>A0A929L3U2</accession>
<name>A0A929L3U2_9SPHI</name>
<evidence type="ECO:0000313" key="2">
    <source>
        <dbReference type="EMBL" id="MBE9663974.1"/>
    </source>
</evidence>
<feature type="transmembrane region" description="Helical" evidence="1">
    <location>
        <begin position="5"/>
        <end position="26"/>
    </location>
</feature>
<keyword evidence="1" id="KW-0812">Transmembrane</keyword>
<gene>
    <name evidence="2" type="ORF">IRJ16_18975</name>
</gene>